<sequence length="327" mass="36904">MEDMKTSFKHDFGFDPTYGYDLNQLMHVGKSEEPKDFGSFWQKKYRKAVSVKPHINIQDTGKTENNWRIFDCYYDSTNGIRIGGWLLMPHNQEINGAVIYAHGYGGIDYPDTSWNLNNTAILMPCVRGIGRSPEHDVSPDPYWHVLHHIQDKNQYIIAGCIQDLWCGINALVSLFPQIINNIGFVGDSLGGGLGVFTSAFDPRVQLSHFHVPTFGNSALRLTMPCLGSTQALIDFDDRSVINQTLPYFDTSIAAKYLKTPTYWGLAKFDPFVAPPGQFSAYNACLSDKELYVLDAGHFEYPNETRQKNAMRKEVELFLQALGDKHAS</sequence>
<dbReference type="Pfam" id="PF05448">
    <property type="entry name" value="AXE1"/>
    <property type="match status" value="1"/>
</dbReference>
<evidence type="ECO:0000259" key="2">
    <source>
        <dbReference type="Pfam" id="PF05448"/>
    </source>
</evidence>
<dbReference type="InterPro" id="IPR008391">
    <property type="entry name" value="AXE1_dom"/>
</dbReference>
<proteinExistence type="predicted"/>
<dbReference type="Proteomes" id="UP000464262">
    <property type="component" value="Chromosome 2"/>
</dbReference>
<dbReference type="RefSeq" id="WP_164650031.1">
    <property type="nucleotide sequence ID" value="NZ_CP047476.1"/>
</dbReference>
<reference evidence="3 4" key="1">
    <citation type="submission" date="2020-01" db="EMBL/GenBank/DDBJ databases">
        <title>Whole genome and functional gene identification of agarase of Vibrio HN897.</title>
        <authorList>
            <person name="Liu Y."/>
            <person name="Zhao Z."/>
        </authorList>
    </citation>
    <scope>NUCLEOTIDE SEQUENCE [LARGE SCALE GENOMIC DNA]</scope>
    <source>
        <strain evidence="3 4">HN897</strain>
    </source>
</reference>
<accession>A0A7Z2YF79</accession>
<dbReference type="PANTHER" id="PTHR40111">
    <property type="entry name" value="CEPHALOSPORIN-C DEACETYLASE"/>
    <property type="match status" value="1"/>
</dbReference>
<name>A0A7Z2YF79_9VIBR</name>
<feature type="domain" description="Acetyl xylan esterase" evidence="2">
    <location>
        <begin position="28"/>
        <end position="307"/>
    </location>
</feature>
<evidence type="ECO:0000313" key="3">
    <source>
        <dbReference type="EMBL" id="QIA65131.1"/>
    </source>
</evidence>
<gene>
    <name evidence="3" type="ORF">GT360_16360</name>
</gene>
<dbReference type="Gene3D" id="3.40.50.1820">
    <property type="entry name" value="alpha/beta hydrolase"/>
    <property type="match status" value="1"/>
</dbReference>
<keyword evidence="4" id="KW-1185">Reference proteome</keyword>
<dbReference type="EMBL" id="CP047476">
    <property type="protein sequence ID" value="QIA65131.1"/>
    <property type="molecule type" value="Genomic_DNA"/>
</dbReference>
<evidence type="ECO:0000313" key="4">
    <source>
        <dbReference type="Proteomes" id="UP000464262"/>
    </source>
</evidence>
<dbReference type="InterPro" id="IPR029058">
    <property type="entry name" value="AB_hydrolase_fold"/>
</dbReference>
<dbReference type="AlphaFoldDB" id="A0A7Z2YF79"/>
<dbReference type="SUPFAM" id="SSF53474">
    <property type="entry name" value="alpha/beta-Hydrolases"/>
    <property type="match status" value="1"/>
</dbReference>
<dbReference type="PANTHER" id="PTHR40111:SF1">
    <property type="entry name" value="CEPHALOSPORIN-C DEACETYLASE"/>
    <property type="match status" value="1"/>
</dbReference>
<organism evidence="3 4">
    <name type="scientific">Vibrio astriarenae</name>
    <dbReference type="NCBI Taxonomy" id="1481923"/>
    <lineage>
        <taxon>Bacteria</taxon>
        <taxon>Pseudomonadati</taxon>
        <taxon>Pseudomonadota</taxon>
        <taxon>Gammaproteobacteria</taxon>
        <taxon>Vibrionales</taxon>
        <taxon>Vibrionaceae</taxon>
        <taxon>Vibrio</taxon>
    </lineage>
</organism>
<dbReference type="GO" id="GO:0005976">
    <property type="term" value="P:polysaccharide metabolic process"/>
    <property type="evidence" value="ECO:0007669"/>
    <property type="project" value="TreeGrafter"/>
</dbReference>
<feature type="binding site" evidence="1">
    <location>
        <position position="104"/>
    </location>
    <ligand>
        <name>substrate</name>
    </ligand>
</feature>
<dbReference type="KEGG" id="vas:GT360_16360"/>
<protein>
    <recommendedName>
        <fullName evidence="2">Acetyl xylan esterase domain-containing protein</fullName>
    </recommendedName>
</protein>
<dbReference type="GO" id="GO:0052689">
    <property type="term" value="F:carboxylic ester hydrolase activity"/>
    <property type="evidence" value="ECO:0007669"/>
    <property type="project" value="TreeGrafter"/>
</dbReference>
<evidence type="ECO:0000256" key="1">
    <source>
        <dbReference type="PIRSR" id="PIRSR639069-2"/>
    </source>
</evidence>
<dbReference type="InterPro" id="IPR039069">
    <property type="entry name" value="CE7"/>
</dbReference>